<evidence type="ECO:0000313" key="4">
    <source>
        <dbReference type="Proteomes" id="UP001219525"/>
    </source>
</evidence>
<protein>
    <recommendedName>
        <fullName evidence="2">Ribonuclease H1 N-terminal domain-containing protein</fullName>
    </recommendedName>
</protein>
<evidence type="ECO:0000313" key="3">
    <source>
        <dbReference type="EMBL" id="KAJ7225331.1"/>
    </source>
</evidence>
<feature type="region of interest" description="Disordered" evidence="1">
    <location>
        <begin position="28"/>
        <end position="125"/>
    </location>
</feature>
<evidence type="ECO:0000259" key="2">
    <source>
        <dbReference type="Pfam" id="PF01693"/>
    </source>
</evidence>
<organism evidence="3 4">
    <name type="scientific">Mycena pura</name>
    <dbReference type="NCBI Taxonomy" id="153505"/>
    <lineage>
        <taxon>Eukaryota</taxon>
        <taxon>Fungi</taxon>
        <taxon>Dikarya</taxon>
        <taxon>Basidiomycota</taxon>
        <taxon>Agaricomycotina</taxon>
        <taxon>Agaricomycetes</taxon>
        <taxon>Agaricomycetidae</taxon>
        <taxon>Agaricales</taxon>
        <taxon>Marasmiineae</taxon>
        <taxon>Mycenaceae</taxon>
        <taxon>Mycena</taxon>
    </lineage>
</organism>
<gene>
    <name evidence="3" type="ORF">GGX14DRAFT_556139</name>
</gene>
<dbReference type="InterPro" id="IPR009027">
    <property type="entry name" value="Ribosomal_bL9/RNase_H1_N"/>
</dbReference>
<dbReference type="Proteomes" id="UP001219525">
    <property type="component" value="Unassembled WGS sequence"/>
</dbReference>
<sequence>MQIKPALPQNDSRLEALERRIAELEQTLASLEVGGGGTGGCNTDHPTPEIVRDTRDAQVRDTSEAQVRDTREGHRERPTTPPPAAPPPPSTTPPPTAPPPPPATTPPSSARRVYQLSSPTQPPTYTQYWTKVQRATKGFRHSVQQGYPTVSQATRAYEYAQEQGWTLTVPRYHGLMLDIASVPRPLETNDPAVIGDRLDPRIPEDPWYIVYKGVNPGIFPTFLECALNTSGVKGASYDKWPTFVDALRTFNGAKRRGEVAELT</sequence>
<name>A0AAD7E2P8_9AGAR</name>
<dbReference type="AlphaFoldDB" id="A0AAD7E2P8"/>
<dbReference type="EMBL" id="JARJCW010000004">
    <property type="protein sequence ID" value="KAJ7225331.1"/>
    <property type="molecule type" value="Genomic_DNA"/>
</dbReference>
<feature type="compositionally biased region" description="Basic and acidic residues" evidence="1">
    <location>
        <begin position="46"/>
        <end position="78"/>
    </location>
</feature>
<accession>A0AAD7E2P8</accession>
<feature type="domain" description="Ribonuclease H1 N-terminal" evidence="2">
    <location>
        <begin position="207"/>
        <end position="246"/>
    </location>
</feature>
<dbReference type="SUPFAM" id="SSF55658">
    <property type="entry name" value="L9 N-domain-like"/>
    <property type="match status" value="1"/>
</dbReference>
<dbReference type="Gene3D" id="3.40.970.10">
    <property type="entry name" value="Ribonuclease H1, N-terminal domain"/>
    <property type="match status" value="1"/>
</dbReference>
<proteinExistence type="predicted"/>
<keyword evidence="4" id="KW-1185">Reference proteome</keyword>
<dbReference type="InterPro" id="IPR037056">
    <property type="entry name" value="RNase_H1_N_sf"/>
</dbReference>
<dbReference type="InterPro" id="IPR011320">
    <property type="entry name" value="RNase_H1_N"/>
</dbReference>
<evidence type="ECO:0000256" key="1">
    <source>
        <dbReference type="SAM" id="MobiDB-lite"/>
    </source>
</evidence>
<dbReference type="Pfam" id="PF01693">
    <property type="entry name" value="Cauli_VI"/>
    <property type="match status" value="1"/>
</dbReference>
<comment type="caution">
    <text evidence="3">The sequence shown here is derived from an EMBL/GenBank/DDBJ whole genome shotgun (WGS) entry which is preliminary data.</text>
</comment>
<reference evidence="3" key="1">
    <citation type="submission" date="2023-03" db="EMBL/GenBank/DDBJ databases">
        <title>Massive genome expansion in bonnet fungi (Mycena s.s.) driven by repeated elements and novel gene families across ecological guilds.</title>
        <authorList>
            <consortium name="Lawrence Berkeley National Laboratory"/>
            <person name="Harder C.B."/>
            <person name="Miyauchi S."/>
            <person name="Viragh M."/>
            <person name="Kuo A."/>
            <person name="Thoen E."/>
            <person name="Andreopoulos B."/>
            <person name="Lu D."/>
            <person name="Skrede I."/>
            <person name="Drula E."/>
            <person name="Henrissat B."/>
            <person name="Morin E."/>
            <person name="Kohler A."/>
            <person name="Barry K."/>
            <person name="LaButti K."/>
            <person name="Morin E."/>
            <person name="Salamov A."/>
            <person name="Lipzen A."/>
            <person name="Mereny Z."/>
            <person name="Hegedus B."/>
            <person name="Baldrian P."/>
            <person name="Stursova M."/>
            <person name="Weitz H."/>
            <person name="Taylor A."/>
            <person name="Grigoriev I.V."/>
            <person name="Nagy L.G."/>
            <person name="Martin F."/>
            <person name="Kauserud H."/>
        </authorList>
    </citation>
    <scope>NUCLEOTIDE SEQUENCE</scope>
    <source>
        <strain evidence="3">9144</strain>
    </source>
</reference>
<feature type="compositionally biased region" description="Pro residues" evidence="1">
    <location>
        <begin position="79"/>
        <end position="105"/>
    </location>
</feature>